<sequence>MRKRRGAQRLHDKIKNSNVRNREHAILYDEYTSEGQFNGKRNLANNEIDEAINIGNNIPMTLGMWDFEHCDPKKCSGKKLARLGIVKLLKVSHKFRGIVLSPQGQQAISPADRVIIQEHGLAVIDCSWARLDDVPFAKLKTFNDRLLPYLVAVNPTNYGRPWKLNCVEAFAACFYITGFPEYAHQLLSKFKWGCAFFSVNGDLLKKYAMCKDSGEVVRVQNEWLKDIEEEYTQAREKDNDDLLVRNPNHSFLDDGDDDDDDDDDDGDYNDDDDRDNDDGDSDSDNDLTVKGSNQPIIKDDLSGNSELKIAKE</sequence>
<name>A0A8H4A0P8_GIGMA</name>
<evidence type="ECO:0000256" key="2">
    <source>
        <dbReference type="ARBA" id="ARBA00022517"/>
    </source>
</evidence>
<evidence type="ECO:0000259" key="9">
    <source>
        <dbReference type="Pfam" id="PF04068"/>
    </source>
</evidence>
<dbReference type="Proteomes" id="UP000439903">
    <property type="component" value="Unassembled WGS sequence"/>
</dbReference>
<dbReference type="EMBL" id="WTPW01002638">
    <property type="protein sequence ID" value="KAF0373382.1"/>
    <property type="molecule type" value="Genomic_DNA"/>
</dbReference>
<dbReference type="PANTHER" id="PTHR20426:SF0">
    <property type="entry name" value="18S RRNA AMINOCARBOXYPROPYLTRANSFERASE"/>
    <property type="match status" value="1"/>
</dbReference>
<dbReference type="InterPro" id="IPR007209">
    <property type="entry name" value="RNaseL-inhib-like_metal-bd_dom"/>
</dbReference>
<feature type="compositionally biased region" description="Acidic residues" evidence="7">
    <location>
        <begin position="253"/>
        <end position="285"/>
    </location>
</feature>
<gene>
    <name evidence="6" type="primary">TSR3</name>
    <name evidence="10" type="ORF">F8M41_012992</name>
</gene>
<feature type="binding site" evidence="6">
    <location>
        <position position="124"/>
    </location>
    <ligand>
        <name>S-adenosyl-L-methionine</name>
        <dbReference type="ChEBI" id="CHEBI:59789"/>
    </ligand>
</feature>
<keyword evidence="6" id="KW-0539">Nucleus</keyword>
<keyword evidence="4 6" id="KW-0808">Transferase</keyword>
<evidence type="ECO:0000256" key="7">
    <source>
        <dbReference type="SAM" id="MobiDB-lite"/>
    </source>
</evidence>
<evidence type="ECO:0000256" key="6">
    <source>
        <dbReference type="HAMAP-Rule" id="MF_03146"/>
    </source>
</evidence>
<dbReference type="AlphaFoldDB" id="A0A8H4A0P8"/>
<keyword evidence="5 6" id="KW-0949">S-adenosyl-L-methionine</keyword>
<evidence type="ECO:0000256" key="3">
    <source>
        <dbReference type="ARBA" id="ARBA00022552"/>
    </source>
</evidence>
<dbReference type="GO" id="GO:0005634">
    <property type="term" value="C:nucleus"/>
    <property type="evidence" value="ECO:0007669"/>
    <property type="project" value="UniProtKB-SubCell"/>
</dbReference>
<keyword evidence="1 6" id="KW-0963">Cytoplasm</keyword>
<dbReference type="NCBIfam" id="NF002621">
    <property type="entry name" value="PRK02287.1"/>
    <property type="match status" value="1"/>
</dbReference>
<feature type="domain" description="RNase L inhibitor RLI-like possible metal-binding" evidence="9">
    <location>
        <begin position="61"/>
        <end position="94"/>
    </location>
</feature>
<dbReference type="InterPro" id="IPR022968">
    <property type="entry name" value="Tsr3-like"/>
</dbReference>
<dbReference type="InterPro" id="IPR016024">
    <property type="entry name" value="ARM-type_fold"/>
</dbReference>
<evidence type="ECO:0000313" key="10">
    <source>
        <dbReference type="EMBL" id="KAF0373382.1"/>
    </source>
</evidence>
<evidence type="ECO:0000256" key="4">
    <source>
        <dbReference type="ARBA" id="ARBA00022679"/>
    </source>
</evidence>
<dbReference type="Pfam" id="PF04068">
    <property type="entry name" value="Fer4_RLI"/>
    <property type="match status" value="1"/>
</dbReference>
<dbReference type="GO" id="GO:0005737">
    <property type="term" value="C:cytoplasm"/>
    <property type="evidence" value="ECO:0007669"/>
    <property type="project" value="UniProtKB-SubCell"/>
</dbReference>
<feature type="domain" description="16S/18S rRNA aminocarboxypropyltransferase Tsr3 C-terminal" evidence="8">
    <location>
        <begin position="98"/>
        <end position="224"/>
    </location>
</feature>
<dbReference type="PANTHER" id="PTHR20426">
    <property type="entry name" value="RIBOSOME BIOGENESIS PROTEIN TSR3 HOMOLOG"/>
    <property type="match status" value="1"/>
</dbReference>
<evidence type="ECO:0000256" key="1">
    <source>
        <dbReference type="ARBA" id="ARBA00022490"/>
    </source>
</evidence>
<dbReference type="GO" id="GO:0106388">
    <property type="term" value="F:rRNA small subunit aminocarboxypropyltransferase activity"/>
    <property type="evidence" value="ECO:0007669"/>
    <property type="project" value="UniProtKB-EC"/>
</dbReference>
<dbReference type="GO" id="GO:0030490">
    <property type="term" value="P:maturation of SSU-rRNA"/>
    <property type="evidence" value="ECO:0007669"/>
    <property type="project" value="TreeGrafter"/>
</dbReference>
<keyword evidence="3 6" id="KW-0698">rRNA processing</keyword>
<evidence type="ECO:0000313" key="11">
    <source>
        <dbReference type="Proteomes" id="UP000439903"/>
    </source>
</evidence>
<dbReference type="HAMAP" id="MF_01116">
    <property type="entry name" value="TSR3"/>
    <property type="match status" value="1"/>
</dbReference>
<evidence type="ECO:0000256" key="5">
    <source>
        <dbReference type="ARBA" id="ARBA00022691"/>
    </source>
</evidence>
<dbReference type="InterPro" id="IPR007177">
    <property type="entry name" value="Tsr3_C"/>
</dbReference>
<feature type="binding site" evidence="6">
    <location>
        <position position="147"/>
    </location>
    <ligand>
        <name>S-adenosyl-L-methionine</name>
        <dbReference type="ChEBI" id="CHEBI:59789"/>
    </ligand>
</feature>
<comment type="function">
    <text evidence="6">Aminocarboxypropyltransferase that catalyzes the aminocarboxypropyl transfer on pseudouridine at position 1191 (Psi1191) in 18S rRNA. It constitutes the last step in biosynthesis of the hypermodified N1-methyl-N3-(3-amino-3-carboxypropyl) pseudouridine (m1acp3-Psi) conserved in eukaryotic 18S rRNA.</text>
</comment>
<reference evidence="10 11" key="1">
    <citation type="journal article" date="2019" name="Environ. Microbiol.">
        <title>At the nexus of three kingdoms: the genome of the mycorrhizal fungus Gigaspora margarita provides insights into plant, endobacterial and fungal interactions.</title>
        <authorList>
            <person name="Venice F."/>
            <person name="Ghignone S."/>
            <person name="Salvioli di Fossalunga A."/>
            <person name="Amselem J."/>
            <person name="Novero M."/>
            <person name="Xianan X."/>
            <person name="Sedzielewska Toro K."/>
            <person name="Morin E."/>
            <person name="Lipzen A."/>
            <person name="Grigoriev I.V."/>
            <person name="Henrissat B."/>
            <person name="Martin F.M."/>
            <person name="Bonfante P."/>
        </authorList>
    </citation>
    <scope>NUCLEOTIDE SEQUENCE [LARGE SCALE GENOMIC DNA]</scope>
    <source>
        <strain evidence="10 11">BEG34</strain>
    </source>
</reference>
<comment type="similarity">
    <text evidence="6">Belongs to the TDD superfamily. TSR3 family.</text>
</comment>
<organism evidence="10 11">
    <name type="scientific">Gigaspora margarita</name>
    <dbReference type="NCBI Taxonomy" id="4874"/>
    <lineage>
        <taxon>Eukaryota</taxon>
        <taxon>Fungi</taxon>
        <taxon>Fungi incertae sedis</taxon>
        <taxon>Mucoromycota</taxon>
        <taxon>Glomeromycotina</taxon>
        <taxon>Glomeromycetes</taxon>
        <taxon>Diversisporales</taxon>
        <taxon>Gigasporaceae</taxon>
        <taxon>Gigaspora</taxon>
    </lineage>
</organism>
<dbReference type="Pfam" id="PF04034">
    <property type="entry name" value="Ribo_biogen_C"/>
    <property type="match status" value="1"/>
</dbReference>
<comment type="catalytic activity">
    <reaction evidence="6">
        <text>an N(1)-methylpseudouridine in rRNA + S-adenosyl-L-methionine = N(1)-methyl-N(3)-[(3S)-3-amino-3-carboxypropyl]pseudouridine in rRNA + S-methyl-5'-thioadenosine + H(+)</text>
        <dbReference type="Rhea" id="RHEA:63296"/>
        <dbReference type="Rhea" id="RHEA-COMP:11634"/>
        <dbReference type="Rhea" id="RHEA-COMP:16310"/>
        <dbReference type="ChEBI" id="CHEBI:15378"/>
        <dbReference type="ChEBI" id="CHEBI:17509"/>
        <dbReference type="ChEBI" id="CHEBI:59789"/>
        <dbReference type="ChEBI" id="CHEBI:74890"/>
        <dbReference type="ChEBI" id="CHEBI:146234"/>
        <dbReference type="EC" id="2.5.1.157"/>
    </reaction>
</comment>
<dbReference type="GO" id="GO:0000455">
    <property type="term" value="P:enzyme-directed rRNA pseudouridine synthesis"/>
    <property type="evidence" value="ECO:0007669"/>
    <property type="project" value="UniProtKB-UniRule"/>
</dbReference>
<feature type="binding site" evidence="6">
    <location>
        <position position="76"/>
    </location>
    <ligand>
        <name>S-adenosyl-L-methionine</name>
        <dbReference type="ChEBI" id="CHEBI:59789"/>
    </ligand>
</feature>
<comment type="caution">
    <text evidence="10">The sequence shown here is derived from an EMBL/GenBank/DDBJ whole genome shotgun (WGS) entry which is preliminary data.</text>
</comment>
<comment type="subcellular location">
    <subcellularLocation>
        <location evidence="6">Cytoplasm</location>
    </subcellularLocation>
    <subcellularLocation>
        <location evidence="6">Nucleus</location>
    </subcellularLocation>
</comment>
<feature type="binding site" evidence="6">
    <location>
        <position position="162"/>
    </location>
    <ligand>
        <name>S-adenosyl-L-methionine</name>
        <dbReference type="ChEBI" id="CHEBI:59789"/>
    </ligand>
</feature>
<protein>
    <recommendedName>
        <fullName evidence="6">18S rRNA aminocarboxypropyltransferase</fullName>
        <ecNumber evidence="6">2.5.1.157</ecNumber>
    </recommendedName>
</protein>
<dbReference type="GO" id="GO:1904047">
    <property type="term" value="F:S-adenosyl-L-methionine binding"/>
    <property type="evidence" value="ECO:0007669"/>
    <property type="project" value="UniProtKB-UniRule"/>
</dbReference>
<dbReference type="OrthoDB" id="10262062at2759"/>
<keyword evidence="11" id="KW-1185">Reference proteome</keyword>
<evidence type="ECO:0000259" key="8">
    <source>
        <dbReference type="Pfam" id="PF04034"/>
    </source>
</evidence>
<feature type="region of interest" description="Disordered" evidence="7">
    <location>
        <begin position="238"/>
        <end position="312"/>
    </location>
</feature>
<comment type="catalytic activity">
    <reaction evidence="6">
        <text>N(1)-methylpseudouridine(1191) in yeast 18S rRNA + S-adenosyl-L-methionine = N(1)-methyl-N(3)-[(3S)-3-amino-3-carboxypropyl]pseudouridine(1191) in yeast 18S rRNA + S-methyl-5'-thioadenosine + H(+)</text>
        <dbReference type="Rhea" id="RHEA:63300"/>
        <dbReference type="Rhea" id="RHEA-COMP:13852"/>
        <dbReference type="Rhea" id="RHEA-COMP:16309"/>
        <dbReference type="ChEBI" id="CHEBI:15378"/>
        <dbReference type="ChEBI" id="CHEBI:17509"/>
        <dbReference type="ChEBI" id="CHEBI:59789"/>
        <dbReference type="ChEBI" id="CHEBI:74890"/>
        <dbReference type="ChEBI" id="CHEBI:146234"/>
    </reaction>
</comment>
<keyword evidence="2 6" id="KW-0690">Ribosome biogenesis</keyword>
<dbReference type="SUPFAM" id="SSF48371">
    <property type="entry name" value="ARM repeat"/>
    <property type="match status" value="1"/>
</dbReference>
<dbReference type="EC" id="2.5.1.157" evidence="6"/>
<accession>A0A8H4A0P8</accession>
<proteinExistence type="inferred from homology"/>